<gene>
    <name evidence="1" type="ORF">JGI23_01567</name>
</gene>
<dbReference type="OrthoDB" id="9795806at2"/>
<keyword evidence="1" id="KW-0808">Transferase</keyword>
<dbReference type="Gene3D" id="3.40.50.450">
    <property type="match status" value="1"/>
</dbReference>
<protein>
    <submittedName>
        <fullName evidence="1">Nucleoside 2-deoxyribosyltransferase</fullName>
    </submittedName>
</protein>
<dbReference type="Proteomes" id="UP000199197">
    <property type="component" value="Unassembled WGS sequence"/>
</dbReference>
<proteinExistence type="predicted"/>
<organism evidence="1 2">
    <name type="scientific">Candidatus Chryseopegocella kryptomonas</name>
    <dbReference type="NCBI Taxonomy" id="1633643"/>
    <lineage>
        <taxon>Bacteria</taxon>
        <taxon>Pseudomonadati</taxon>
        <taxon>Candidatus Kryptoniota</taxon>
        <taxon>Candidatus Chryseopegocella</taxon>
    </lineage>
</organism>
<dbReference type="RefSeq" id="WP_143713931.1">
    <property type="nucleotide sequence ID" value="NZ_CZVW01000018.1"/>
</dbReference>
<sequence>MIAYLSGGMEYASDGGKGWREEIQKWLKENLSHDVFNPVVETERFLSEKYPGIDFRELKRTSPEKFKEIISQIVGRDLEAVSFCDYVICLWDEGAEKGAGTQGEITLAKFLNKPVFIVTKFNFSRIPSWIIGCADEIFENFESLKNFLLKKFKFAYASNASGN</sequence>
<dbReference type="GO" id="GO:0016740">
    <property type="term" value="F:transferase activity"/>
    <property type="evidence" value="ECO:0007669"/>
    <property type="project" value="UniProtKB-KW"/>
</dbReference>
<reference evidence="2" key="1">
    <citation type="submission" date="2015-11" db="EMBL/GenBank/DDBJ databases">
        <authorList>
            <person name="Varghese N."/>
        </authorList>
    </citation>
    <scope>NUCLEOTIDE SEQUENCE [LARGE SCALE GENOMIC DNA]</scope>
    <source>
        <strain evidence="2">JGI-23</strain>
    </source>
</reference>
<keyword evidence="2" id="KW-1185">Reference proteome</keyword>
<evidence type="ECO:0000313" key="2">
    <source>
        <dbReference type="Proteomes" id="UP000199197"/>
    </source>
</evidence>
<dbReference type="AlphaFoldDB" id="A0A0P1NX89"/>
<accession>A0A0P1NX89</accession>
<evidence type="ECO:0000313" key="1">
    <source>
        <dbReference type="EMBL" id="CUT03845.1"/>
    </source>
</evidence>
<dbReference type="SUPFAM" id="SSF52309">
    <property type="entry name" value="N-(deoxy)ribosyltransferase-like"/>
    <property type="match status" value="1"/>
</dbReference>
<dbReference type="EMBL" id="CZVW01000018">
    <property type="protein sequence ID" value="CUT03845.1"/>
    <property type="molecule type" value="Genomic_DNA"/>
</dbReference>
<name>A0A0P1NX89_9BACT</name>